<evidence type="ECO:0000313" key="1">
    <source>
        <dbReference type="EMBL" id="UPK91001.1"/>
    </source>
</evidence>
<evidence type="ECO:0000313" key="2">
    <source>
        <dbReference type="Proteomes" id="UP000830768"/>
    </source>
</evidence>
<dbReference type="Proteomes" id="UP000830768">
    <property type="component" value="Chromosome 2"/>
</dbReference>
<proteinExistence type="predicted"/>
<name>A0ACD3YPX5_FUSSC</name>
<dbReference type="EMBL" id="CP090031">
    <property type="protein sequence ID" value="UPK91001.1"/>
    <property type="molecule type" value="Genomic_DNA"/>
</dbReference>
<organism evidence="1 2">
    <name type="scientific">Fusarium solani subsp. cucurbitae</name>
    <name type="common">Neocosmosporum cucurbitae</name>
    <dbReference type="NCBI Taxonomy" id="2747967"/>
    <lineage>
        <taxon>Eukaryota</taxon>
        <taxon>Fungi</taxon>
        <taxon>Dikarya</taxon>
        <taxon>Ascomycota</taxon>
        <taxon>Pezizomycotina</taxon>
        <taxon>Sordariomycetes</taxon>
        <taxon>Hypocreomycetidae</taxon>
        <taxon>Hypocreales</taxon>
        <taxon>Nectriaceae</taxon>
        <taxon>Fusarium</taxon>
        <taxon>Fusarium solani species complex</taxon>
    </lineage>
</organism>
<accession>A0ACD3YPX5</accession>
<sequence length="334" mass="38010">MCRTMYISYSEYSNDAEIASFFAKTSATRSACDVRARDLAGGSVAPVEVQGVCSYSVYAGPDLEFVVQFRLKSLYLKTETSMLARKIYGALAPKASFEGQMGENIDGKEPLYVYMMSRIRGITHLDFILAHSFPENSQENFALRQTYVKELRLLLDALPGRFHAIIQNCVKLMDAILSLSMVLLYRDFGTCNIMVDETSCRLMGVVDWAEAEVCPFGLNLDSLQALTGKLHLRDGWIRYEDYASLQYIYQQAENKLVLTHGDLSNLNILIHGDTVVGIVDWETAGWFPPYWEYTTAKYVNPQNPCWADPVDQFITPMPEELRMETIRRKYFGDF</sequence>
<reference evidence="1" key="1">
    <citation type="submission" date="2021-11" db="EMBL/GenBank/DDBJ databases">
        <title>Fusarium solani-melongenae Genome sequencing and assembly.</title>
        <authorList>
            <person name="Xie S."/>
            <person name="Huang L."/>
            <person name="Zhang X."/>
        </authorList>
    </citation>
    <scope>NUCLEOTIDE SEQUENCE</scope>
    <source>
        <strain evidence="1">CRI 24-3</strain>
    </source>
</reference>
<keyword evidence="2" id="KW-1185">Reference proteome</keyword>
<gene>
    <name evidence="1" type="ORF">LCI18_001936</name>
</gene>
<protein>
    <submittedName>
        <fullName evidence="1">Uncharacterized protein</fullName>
    </submittedName>
</protein>